<dbReference type="RefSeq" id="WP_309897823.1">
    <property type="nucleotide sequence ID" value="NZ_JAVDRF010000001.1"/>
</dbReference>
<gene>
    <name evidence="2" type="ORF">J2739_000188</name>
</gene>
<evidence type="ECO:0000313" key="3">
    <source>
        <dbReference type="Proteomes" id="UP001184230"/>
    </source>
</evidence>
<feature type="chain" id="PRO_5045724514" evidence="1">
    <location>
        <begin position="20"/>
        <end position="44"/>
    </location>
</feature>
<dbReference type="PROSITE" id="PS51257">
    <property type="entry name" value="PROKAR_LIPOPROTEIN"/>
    <property type="match status" value="1"/>
</dbReference>
<keyword evidence="1" id="KW-0732">Signal</keyword>
<evidence type="ECO:0000256" key="1">
    <source>
        <dbReference type="SAM" id="SignalP"/>
    </source>
</evidence>
<dbReference type="EMBL" id="JAVDRF010000001">
    <property type="protein sequence ID" value="MDR6534428.1"/>
    <property type="molecule type" value="Genomic_DNA"/>
</dbReference>
<dbReference type="Proteomes" id="UP001184230">
    <property type="component" value="Unassembled WGS sequence"/>
</dbReference>
<reference evidence="2 3" key="1">
    <citation type="submission" date="2023-07" db="EMBL/GenBank/DDBJ databases">
        <title>Sorghum-associated microbial communities from plants grown in Nebraska, USA.</title>
        <authorList>
            <person name="Schachtman D."/>
        </authorList>
    </citation>
    <scope>NUCLEOTIDE SEQUENCE [LARGE SCALE GENOMIC DNA]</scope>
    <source>
        <strain evidence="2 3">DS1781</strain>
    </source>
</reference>
<proteinExistence type="predicted"/>
<accession>A0ABU1N7K0</accession>
<sequence>MKLRTLCLALASLAVAVLAGCDPKPQPPKARQASLAEVVAHVLH</sequence>
<keyword evidence="3" id="KW-1185">Reference proteome</keyword>
<name>A0ABU1N7K0_9BURK</name>
<organism evidence="2 3">
    <name type="scientific">Variovorax soli</name>
    <dbReference type="NCBI Taxonomy" id="376815"/>
    <lineage>
        <taxon>Bacteria</taxon>
        <taxon>Pseudomonadati</taxon>
        <taxon>Pseudomonadota</taxon>
        <taxon>Betaproteobacteria</taxon>
        <taxon>Burkholderiales</taxon>
        <taxon>Comamonadaceae</taxon>
        <taxon>Variovorax</taxon>
    </lineage>
</organism>
<comment type="caution">
    <text evidence="2">The sequence shown here is derived from an EMBL/GenBank/DDBJ whole genome shotgun (WGS) entry which is preliminary data.</text>
</comment>
<protein>
    <submittedName>
        <fullName evidence="2">Uncharacterized protein</fullName>
    </submittedName>
</protein>
<feature type="signal peptide" evidence="1">
    <location>
        <begin position="1"/>
        <end position="19"/>
    </location>
</feature>
<evidence type="ECO:0000313" key="2">
    <source>
        <dbReference type="EMBL" id="MDR6534428.1"/>
    </source>
</evidence>